<evidence type="ECO:0000313" key="2">
    <source>
        <dbReference type="Proteomes" id="UP000002318"/>
    </source>
</evidence>
<proteinExistence type="predicted"/>
<accession>E1R3Q7</accession>
<dbReference type="OrthoDB" id="369629at2"/>
<dbReference type="HOGENOM" id="CLU_1609759_0_0_12"/>
<dbReference type="Proteomes" id="UP000002318">
    <property type="component" value="Chromosome"/>
</dbReference>
<organism evidence="1 2">
    <name type="scientific">Sediminispirochaeta smaragdinae (strain DSM 11293 / JCM 15392 / SEBR 4228)</name>
    <name type="common">Spirochaeta smaragdinae</name>
    <dbReference type="NCBI Taxonomy" id="573413"/>
    <lineage>
        <taxon>Bacteria</taxon>
        <taxon>Pseudomonadati</taxon>
        <taxon>Spirochaetota</taxon>
        <taxon>Spirochaetia</taxon>
        <taxon>Spirochaetales</taxon>
        <taxon>Spirochaetaceae</taxon>
        <taxon>Sediminispirochaeta</taxon>
    </lineage>
</organism>
<dbReference type="KEGG" id="ssm:Spirs_2925"/>
<dbReference type="RefSeq" id="WP_013255487.1">
    <property type="nucleotide sequence ID" value="NC_014364.1"/>
</dbReference>
<sequence length="165" mass="19419">MKKLLCIALIVLLASPIFSQWLGFEFQFETGMANGKFGEIETDQDREYLSLYNFEVTYIELSPYFWFFERFYVGGAMTVQMLLNKGLFSDNSIYDFFLNYNPTFINYNFEMGYSYRFVTFFYSHDCSHPQDVYSYNHRVTALWGEGGVDRFGIRFRGSIGKTGSR</sequence>
<dbReference type="EMBL" id="CP002116">
    <property type="protein sequence ID" value="ADK82028.1"/>
    <property type="molecule type" value="Genomic_DNA"/>
</dbReference>
<gene>
    <name evidence="1" type="ordered locus">Spirs_2925</name>
</gene>
<protein>
    <submittedName>
        <fullName evidence="1">Uncharacterized protein</fullName>
    </submittedName>
</protein>
<keyword evidence="2" id="KW-1185">Reference proteome</keyword>
<evidence type="ECO:0000313" key="1">
    <source>
        <dbReference type="EMBL" id="ADK82028.1"/>
    </source>
</evidence>
<dbReference type="AlphaFoldDB" id="E1R3Q7"/>
<name>E1R3Q7_SEDSS</name>
<reference evidence="1 2" key="1">
    <citation type="journal article" date="2010" name="Stand. Genomic Sci.">
        <title>Complete genome sequence of Spirochaeta smaragdinae type strain (SEBR 4228).</title>
        <authorList>
            <person name="Mavromatis K."/>
            <person name="Yasawong M."/>
            <person name="Chertkov O."/>
            <person name="Lapidus A."/>
            <person name="Lucas S."/>
            <person name="Nolan M."/>
            <person name="Del Rio T.G."/>
            <person name="Tice H."/>
            <person name="Cheng J.F."/>
            <person name="Pitluck S."/>
            <person name="Liolios K."/>
            <person name="Ivanova N."/>
            <person name="Tapia R."/>
            <person name="Han C."/>
            <person name="Bruce D."/>
            <person name="Goodwin L."/>
            <person name="Pati A."/>
            <person name="Chen A."/>
            <person name="Palaniappan K."/>
            <person name="Land M."/>
            <person name="Hauser L."/>
            <person name="Chang Y.J."/>
            <person name="Jeffries C.D."/>
            <person name="Detter J.C."/>
            <person name="Rohde M."/>
            <person name="Brambilla E."/>
            <person name="Spring S."/>
            <person name="Goker M."/>
            <person name="Sikorski J."/>
            <person name="Woyke T."/>
            <person name="Bristow J."/>
            <person name="Eisen J.A."/>
            <person name="Markowitz V."/>
            <person name="Hugenholtz P."/>
            <person name="Klenk H.P."/>
            <person name="Kyrpides N.C."/>
        </authorList>
    </citation>
    <scope>NUCLEOTIDE SEQUENCE [LARGE SCALE GENOMIC DNA]</scope>
    <source>
        <strain evidence="2">DSM 11293 / JCM 15392 / SEBR 4228</strain>
    </source>
</reference>